<feature type="region of interest" description="Disordered" evidence="1">
    <location>
        <begin position="1"/>
        <end position="26"/>
    </location>
</feature>
<comment type="caution">
    <text evidence="2">The sequence shown here is derived from an EMBL/GenBank/DDBJ whole genome shotgun (WGS) entry which is preliminary data.</text>
</comment>
<feature type="compositionally biased region" description="Basic residues" evidence="1">
    <location>
        <begin position="10"/>
        <end position="22"/>
    </location>
</feature>
<accession>A0A5M8Q0K7</accession>
<dbReference type="EMBL" id="VXIT01000001">
    <property type="protein sequence ID" value="KAA6415608.1"/>
    <property type="molecule type" value="Genomic_DNA"/>
</dbReference>
<name>A0A5M8Q0K7_9LECA</name>
<protein>
    <submittedName>
        <fullName evidence="2">Uncharacterized protein</fullName>
    </submittedName>
</protein>
<gene>
    <name evidence="2" type="ORF">FRX48_00324</name>
</gene>
<dbReference type="Proteomes" id="UP000324767">
    <property type="component" value="Unassembled WGS sequence"/>
</dbReference>
<evidence type="ECO:0000313" key="2">
    <source>
        <dbReference type="EMBL" id="KAA6415608.1"/>
    </source>
</evidence>
<dbReference type="OrthoDB" id="10547277at2759"/>
<evidence type="ECO:0000313" key="3">
    <source>
        <dbReference type="Proteomes" id="UP000324767"/>
    </source>
</evidence>
<reference evidence="2 3" key="1">
    <citation type="submission" date="2019-09" db="EMBL/GenBank/DDBJ databases">
        <title>The hologenome of the rock-dwelling lichen Lasallia pustulata.</title>
        <authorList>
            <person name="Greshake Tzovaras B."/>
            <person name="Segers F."/>
            <person name="Bicker A."/>
            <person name="Dal Grande F."/>
            <person name="Otte J."/>
            <person name="Hankeln T."/>
            <person name="Schmitt I."/>
            <person name="Ebersberger I."/>
        </authorList>
    </citation>
    <scope>NUCLEOTIDE SEQUENCE [LARGE SCALE GENOMIC DNA]</scope>
    <source>
        <strain evidence="2">A1-1</strain>
    </source>
</reference>
<organism evidence="2 3">
    <name type="scientific">Lasallia pustulata</name>
    <dbReference type="NCBI Taxonomy" id="136370"/>
    <lineage>
        <taxon>Eukaryota</taxon>
        <taxon>Fungi</taxon>
        <taxon>Dikarya</taxon>
        <taxon>Ascomycota</taxon>
        <taxon>Pezizomycotina</taxon>
        <taxon>Lecanoromycetes</taxon>
        <taxon>OSLEUM clade</taxon>
        <taxon>Umbilicariomycetidae</taxon>
        <taxon>Umbilicariales</taxon>
        <taxon>Umbilicariaceae</taxon>
        <taxon>Lasallia</taxon>
    </lineage>
</organism>
<sequence>MSASSSNSLHPRKSMPTRRHPRYEKQEKARHLHWSLRSGLLAVIAFACYTVHICVSSSKHAIHRLPAQNKALVEYPPLIPETRLASHLDAYVSQSIRGIQTLLPFSYIPDLLPSTFATELKNLEHNINSLIYFKSHLAIDTEFIVFQMYTTQRKCFSIDVSFKKYQPDPYHNLKTLICVYIQDLINEYYHSPLSANHSVSRPFYSSRETAALLKRKLWSTSIGHLIDSVHPALTELTIIIPQLSSAAVSINLLISHLVNLTAQSTPLPSHFSAIRALLNLSPPLLRPPTSIPAFVNLTAALEVAANTARTTAHLLVSVNASVTALHTLEQTLQTGPWRNTHIITAEQWTAQEKEMRRWKLKAADETMRLNGFLWEADIEGKEYSWFFGAGKIGRMEVKGKRG</sequence>
<proteinExistence type="predicted"/>
<evidence type="ECO:0000256" key="1">
    <source>
        <dbReference type="SAM" id="MobiDB-lite"/>
    </source>
</evidence>
<dbReference type="AlphaFoldDB" id="A0A5M8Q0K7"/>